<gene>
    <name evidence="3" type="ORF">OLC1_LOCUS15980</name>
</gene>
<keyword evidence="4" id="KW-1185">Reference proteome</keyword>
<dbReference type="Proteomes" id="UP001161247">
    <property type="component" value="Chromosome 5"/>
</dbReference>
<dbReference type="PANTHER" id="PTHR31718">
    <property type="entry name" value="PLAT DOMAIN-CONTAINING PROTEIN"/>
    <property type="match status" value="1"/>
</dbReference>
<accession>A0AAV1DIP7</accession>
<dbReference type="SUPFAM" id="SSF49723">
    <property type="entry name" value="Lipase/lipooxygenase domain (PLAT/LH2 domain)"/>
    <property type="match status" value="1"/>
</dbReference>
<feature type="compositionally biased region" description="Polar residues" evidence="1">
    <location>
        <begin position="54"/>
        <end position="66"/>
    </location>
</feature>
<feature type="chain" id="PRO_5043505511" evidence="2">
    <location>
        <begin position="26"/>
        <end position="247"/>
    </location>
</feature>
<sequence>MGLLLIRFVLMISATLFVLSVCGEAALLAPAKDPNGADYGDQDSQYGGSGGSGPTTNPGSETNTTPEAPVPGSGSEDDSTEPDVPVVEPEPDQPTDPSLLPQCKWVVKLKTGNGPYAPTDAAIAMEIELVNVLGLDLLRHPIYNLRWYGKGRKSYAAYFQRYNVDTFEFQAPCNPLFCKASFINTGTCRLPGWHLDWAEITTYDLAGNPSLPRRENVNMWLLNPQKKPYTRRVTIDFCTHEITPPRI</sequence>
<feature type="region of interest" description="Disordered" evidence="1">
    <location>
        <begin position="31"/>
        <end position="99"/>
    </location>
</feature>
<evidence type="ECO:0000313" key="4">
    <source>
        <dbReference type="Proteomes" id="UP001161247"/>
    </source>
</evidence>
<evidence type="ECO:0000256" key="2">
    <source>
        <dbReference type="SAM" id="SignalP"/>
    </source>
</evidence>
<protein>
    <submittedName>
        <fullName evidence="3">OLC1v1007176C1</fullName>
    </submittedName>
</protein>
<evidence type="ECO:0000313" key="3">
    <source>
        <dbReference type="EMBL" id="CAI9107741.1"/>
    </source>
</evidence>
<dbReference type="EMBL" id="OX459122">
    <property type="protein sequence ID" value="CAI9107741.1"/>
    <property type="molecule type" value="Genomic_DNA"/>
</dbReference>
<dbReference type="PANTHER" id="PTHR31718:SF64">
    <property type="entry name" value="OS10G0361900 PROTEIN"/>
    <property type="match status" value="1"/>
</dbReference>
<keyword evidence="2" id="KW-0732">Signal</keyword>
<evidence type="ECO:0000256" key="1">
    <source>
        <dbReference type="SAM" id="MobiDB-lite"/>
    </source>
</evidence>
<proteinExistence type="predicted"/>
<dbReference type="AlphaFoldDB" id="A0AAV1DIP7"/>
<reference evidence="3" key="1">
    <citation type="submission" date="2023-03" db="EMBL/GenBank/DDBJ databases">
        <authorList>
            <person name="Julca I."/>
        </authorList>
    </citation>
    <scope>NUCLEOTIDE SEQUENCE</scope>
</reference>
<name>A0AAV1DIP7_OLDCO</name>
<organism evidence="3 4">
    <name type="scientific">Oldenlandia corymbosa var. corymbosa</name>
    <dbReference type="NCBI Taxonomy" id="529605"/>
    <lineage>
        <taxon>Eukaryota</taxon>
        <taxon>Viridiplantae</taxon>
        <taxon>Streptophyta</taxon>
        <taxon>Embryophyta</taxon>
        <taxon>Tracheophyta</taxon>
        <taxon>Spermatophyta</taxon>
        <taxon>Magnoliopsida</taxon>
        <taxon>eudicotyledons</taxon>
        <taxon>Gunneridae</taxon>
        <taxon>Pentapetalae</taxon>
        <taxon>asterids</taxon>
        <taxon>lamiids</taxon>
        <taxon>Gentianales</taxon>
        <taxon>Rubiaceae</taxon>
        <taxon>Rubioideae</taxon>
        <taxon>Spermacoceae</taxon>
        <taxon>Hedyotis-Oldenlandia complex</taxon>
        <taxon>Oldenlandia</taxon>
    </lineage>
</organism>
<dbReference type="InterPro" id="IPR036392">
    <property type="entry name" value="PLAT/LH2_dom_sf"/>
</dbReference>
<feature type="signal peptide" evidence="2">
    <location>
        <begin position="1"/>
        <end position="25"/>
    </location>
</feature>